<dbReference type="RefSeq" id="WP_134837703.1">
    <property type="nucleotide sequence ID" value="NZ_SATR01000137.1"/>
</dbReference>
<name>A0A4Y8W809_9VIBR</name>
<evidence type="ECO:0000313" key="2">
    <source>
        <dbReference type="Proteomes" id="UP000297753"/>
    </source>
</evidence>
<comment type="caution">
    <text evidence="1">The sequence shown here is derived from an EMBL/GenBank/DDBJ whole genome shotgun (WGS) entry which is preliminary data.</text>
</comment>
<accession>A0A4Y8W809</accession>
<dbReference type="OrthoDB" id="6398067at2"/>
<evidence type="ECO:0000313" key="1">
    <source>
        <dbReference type="EMBL" id="TFH89050.1"/>
    </source>
</evidence>
<dbReference type="EMBL" id="SATR01000137">
    <property type="protein sequence ID" value="TFH89050.1"/>
    <property type="molecule type" value="Genomic_DNA"/>
</dbReference>
<dbReference type="AlphaFoldDB" id="A0A4Y8W809"/>
<keyword evidence="2" id="KW-1185">Reference proteome</keyword>
<sequence>MSKILIADTAIEGFDIILDKLTNNQWVKDIPVFGWGVRSLSIYRSIQDYYFAQKLELFLTSIDSLSGADLAKVRDFSKTEDAAKVSDKLLQVISSITDFEKSELLAALFIAYSTGRLDSREFMRSVDIINYTFIDDLSNYLALLQVSSCSYLELEDMGISTLINTSLLSADSVDVVQLSLSGREDEVHIVKYSQTQFGYKFRQACSFGRRIRATT</sequence>
<proteinExistence type="predicted"/>
<dbReference type="Proteomes" id="UP000297753">
    <property type="component" value="Unassembled WGS sequence"/>
</dbReference>
<reference evidence="1 2" key="1">
    <citation type="submission" date="2019-01" db="EMBL/GenBank/DDBJ databases">
        <title>Vibrio BEI176 sp. nov, a marine bacterium isolated from China: eastern marignal seas.</title>
        <authorList>
            <person name="Li B."/>
        </authorList>
    </citation>
    <scope>NUCLEOTIDE SEQUENCE [LARGE SCALE GENOMIC DNA]</scope>
    <source>
        <strain evidence="1 2">BEI176</strain>
    </source>
</reference>
<gene>
    <name evidence="1" type="ORF">ELS82_24395</name>
</gene>
<organism evidence="1 2">
    <name type="scientific">Vibrio ouci</name>
    <dbReference type="NCBI Taxonomy" id="2499078"/>
    <lineage>
        <taxon>Bacteria</taxon>
        <taxon>Pseudomonadati</taxon>
        <taxon>Pseudomonadota</taxon>
        <taxon>Gammaproteobacteria</taxon>
        <taxon>Vibrionales</taxon>
        <taxon>Vibrionaceae</taxon>
        <taxon>Vibrio</taxon>
    </lineage>
</organism>
<protein>
    <submittedName>
        <fullName evidence="1">Uncharacterized protein</fullName>
    </submittedName>
</protein>